<evidence type="ECO:0000256" key="2">
    <source>
        <dbReference type="ARBA" id="ARBA00023125"/>
    </source>
</evidence>
<dbReference type="InterPro" id="IPR009057">
    <property type="entry name" value="Homeodomain-like_sf"/>
</dbReference>
<dbReference type="Proteomes" id="UP000821837">
    <property type="component" value="Chromosome 5"/>
</dbReference>
<name>A0A9D4SUW5_RHISA</name>
<dbReference type="GO" id="GO:0005634">
    <property type="term" value="C:nucleus"/>
    <property type="evidence" value="ECO:0007669"/>
    <property type="project" value="UniProtKB-SubCell"/>
</dbReference>
<reference evidence="5" key="2">
    <citation type="submission" date="2021-09" db="EMBL/GenBank/DDBJ databases">
        <authorList>
            <person name="Jia N."/>
            <person name="Wang J."/>
            <person name="Shi W."/>
            <person name="Du L."/>
            <person name="Sun Y."/>
            <person name="Zhan W."/>
            <person name="Jiang J."/>
            <person name="Wang Q."/>
            <person name="Zhang B."/>
            <person name="Ji P."/>
            <person name="Sakyi L.B."/>
            <person name="Cui X."/>
            <person name="Yuan T."/>
            <person name="Jiang B."/>
            <person name="Yang W."/>
            <person name="Lam T.T.-Y."/>
            <person name="Chang Q."/>
            <person name="Ding S."/>
            <person name="Wang X."/>
            <person name="Zhu J."/>
            <person name="Ruan X."/>
            <person name="Zhao L."/>
            <person name="Wei J."/>
            <person name="Que T."/>
            <person name="Du C."/>
            <person name="Cheng J."/>
            <person name="Dai P."/>
            <person name="Han X."/>
            <person name="Huang E."/>
            <person name="Gao Y."/>
            <person name="Liu J."/>
            <person name="Shao H."/>
            <person name="Ye R."/>
            <person name="Li L."/>
            <person name="Wei W."/>
            <person name="Wang X."/>
            <person name="Wang C."/>
            <person name="Huo Q."/>
            <person name="Li W."/>
            <person name="Guo W."/>
            <person name="Chen H."/>
            <person name="Chen S."/>
            <person name="Zhou L."/>
            <person name="Zhou L."/>
            <person name="Ni X."/>
            <person name="Tian J."/>
            <person name="Zhou Y."/>
            <person name="Sheng Y."/>
            <person name="Liu T."/>
            <person name="Pan Y."/>
            <person name="Xia L."/>
            <person name="Li J."/>
            <person name="Zhao F."/>
            <person name="Cao W."/>
        </authorList>
    </citation>
    <scope>NUCLEOTIDE SEQUENCE</scope>
    <source>
        <strain evidence="5">Rsan-2018</strain>
        <tissue evidence="5">Larvae</tissue>
    </source>
</reference>
<reference evidence="5" key="1">
    <citation type="journal article" date="2020" name="Cell">
        <title>Large-Scale Comparative Analyses of Tick Genomes Elucidate Their Genetic Diversity and Vector Capacities.</title>
        <authorList>
            <consortium name="Tick Genome and Microbiome Consortium (TIGMIC)"/>
            <person name="Jia N."/>
            <person name="Wang J."/>
            <person name="Shi W."/>
            <person name="Du L."/>
            <person name="Sun Y."/>
            <person name="Zhan W."/>
            <person name="Jiang J.F."/>
            <person name="Wang Q."/>
            <person name="Zhang B."/>
            <person name="Ji P."/>
            <person name="Bell-Sakyi L."/>
            <person name="Cui X.M."/>
            <person name="Yuan T.T."/>
            <person name="Jiang B.G."/>
            <person name="Yang W.F."/>
            <person name="Lam T.T."/>
            <person name="Chang Q.C."/>
            <person name="Ding S.J."/>
            <person name="Wang X.J."/>
            <person name="Zhu J.G."/>
            <person name="Ruan X.D."/>
            <person name="Zhao L."/>
            <person name="Wei J.T."/>
            <person name="Ye R.Z."/>
            <person name="Que T.C."/>
            <person name="Du C.H."/>
            <person name="Zhou Y.H."/>
            <person name="Cheng J.X."/>
            <person name="Dai P.F."/>
            <person name="Guo W.B."/>
            <person name="Han X.H."/>
            <person name="Huang E.J."/>
            <person name="Li L.F."/>
            <person name="Wei W."/>
            <person name="Gao Y.C."/>
            <person name="Liu J.Z."/>
            <person name="Shao H.Z."/>
            <person name="Wang X."/>
            <person name="Wang C.C."/>
            <person name="Yang T.C."/>
            <person name="Huo Q.B."/>
            <person name="Li W."/>
            <person name="Chen H.Y."/>
            <person name="Chen S.E."/>
            <person name="Zhou L.G."/>
            <person name="Ni X.B."/>
            <person name="Tian J.H."/>
            <person name="Sheng Y."/>
            <person name="Liu T."/>
            <person name="Pan Y.S."/>
            <person name="Xia L.Y."/>
            <person name="Li J."/>
            <person name="Zhao F."/>
            <person name="Cao W.C."/>
        </authorList>
    </citation>
    <scope>NUCLEOTIDE SEQUENCE</scope>
    <source>
        <strain evidence="5">Rsan-2018</strain>
    </source>
</reference>
<dbReference type="Gene3D" id="1.10.10.60">
    <property type="entry name" value="Homeodomain-like"/>
    <property type="match status" value="1"/>
</dbReference>
<dbReference type="Pfam" id="PF03221">
    <property type="entry name" value="HTH_Tnp_Tc5"/>
    <property type="match status" value="1"/>
</dbReference>
<evidence type="ECO:0000313" key="6">
    <source>
        <dbReference type="Proteomes" id="UP000821837"/>
    </source>
</evidence>
<dbReference type="SUPFAM" id="SSF46689">
    <property type="entry name" value="Homeodomain-like"/>
    <property type="match status" value="1"/>
</dbReference>
<feature type="region of interest" description="Disordered" evidence="3">
    <location>
        <begin position="16"/>
        <end position="37"/>
    </location>
</feature>
<dbReference type="GO" id="GO:0003677">
    <property type="term" value="F:DNA binding"/>
    <property type="evidence" value="ECO:0007669"/>
    <property type="project" value="UniProtKB-KW"/>
</dbReference>
<protein>
    <recommendedName>
        <fullName evidence="4">HTH CENPB-type domain-containing protein</fullName>
    </recommendedName>
</protein>
<proteinExistence type="predicted"/>
<evidence type="ECO:0000313" key="5">
    <source>
        <dbReference type="EMBL" id="KAH7951713.1"/>
    </source>
</evidence>
<dbReference type="EMBL" id="JABSTV010001251">
    <property type="protein sequence ID" value="KAH7951713.1"/>
    <property type="molecule type" value="Genomic_DNA"/>
</dbReference>
<sequence>MDNVWARKWEGVINQRRGASATGQSGGLRRSFQEPKNGAFPDVERELMDFVREQRAAHLVVNIKLLQAKASEITRDTGIQQADFKASKH</sequence>
<feature type="domain" description="HTH CENPB-type" evidence="4">
    <location>
        <begin position="40"/>
        <end position="88"/>
    </location>
</feature>
<accession>A0A9D4SUW5</accession>
<gene>
    <name evidence="5" type="ORF">HPB52_011670</name>
</gene>
<keyword evidence="6" id="KW-1185">Reference proteome</keyword>
<dbReference type="InterPro" id="IPR006600">
    <property type="entry name" value="HTH_CenpB_DNA-bd_dom"/>
</dbReference>
<keyword evidence="2" id="KW-0238">DNA-binding</keyword>
<dbReference type="AlphaFoldDB" id="A0A9D4SUW5"/>
<evidence type="ECO:0000259" key="4">
    <source>
        <dbReference type="Pfam" id="PF03221"/>
    </source>
</evidence>
<evidence type="ECO:0000256" key="1">
    <source>
        <dbReference type="ARBA" id="ARBA00004123"/>
    </source>
</evidence>
<comment type="subcellular location">
    <subcellularLocation>
        <location evidence="1">Nucleus</location>
    </subcellularLocation>
</comment>
<evidence type="ECO:0000256" key="3">
    <source>
        <dbReference type="SAM" id="MobiDB-lite"/>
    </source>
</evidence>
<organism evidence="5 6">
    <name type="scientific">Rhipicephalus sanguineus</name>
    <name type="common">Brown dog tick</name>
    <name type="synonym">Ixodes sanguineus</name>
    <dbReference type="NCBI Taxonomy" id="34632"/>
    <lineage>
        <taxon>Eukaryota</taxon>
        <taxon>Metazoa</taxon>
        <taxon>Ecdysozoa</taxon>
        <taxon>Arthropoda</taxon>
        <taxon>Chelicerata</taxon>
        <taxon>Arachnida</taxon>
        <taxon>Acari</taxon>
        <taxon>Parasitiformes</taxon>
        <taxon>Ixodida</taxon>
        <taxon>Ixodoidea</taxon>
        <taxon>Ixodidae</taxon>
        <taxon>Rhipicephalinae</taxon>
        <taxon>Rhipicephalus</taxon>
        <taxon>Rhipicephalus</taxon>
    </lineage>
</organism>
<comment type="caution">
    <text evidence="5">The sequence shown here is derived from an EMBL/GenBank/DDBJ whole genome shotgun (WGS) entry which is preliminary data.</text>
</comment>